<evidence type="ECO:0000256" key="3">
    <source>
        <dbReference type="ARBA" id="ARBA00022729"/>
    </source>
</evidence>
<dbReference type="GO" id="GO:0004672">
    <property type="term" value="F:protein kinase activity"/>
    <property type="evidence" value="ECO:0007669"/>
    <property type="project" value="InterPro"/>
</dbReference>
<dbReference type="Gene3D" id="2.60.40.2170">
    <property type="entry name" value="Wnt, WIF domain"/>
    <property type="match status" value="1"/>
</dbReference>
<dbReference type="PROSITE" id="PS00109">
    <property type="entry name" value="PROTEIN_KINASE_TYR"/>
    <property type="match status" value="1"/>
</dbReference>
<evidence type="ECO:0000259" key="16">
    <source>
        <dbReference type="PROSITE" id="PS50814"/>
    </source>
</evidence>
<dbReference type="SUPFAM" id="SSF56112">
    <property type="entry name" value="Protein kinase-like (PK-like)"/>
    <property type="match status" value="1"/>
</dbReference>
<evidence type="ECO:0000256" key="14">
    <source>
        <dbReference type="SAM" id="SignalP"/>
    </source>
</evidence>
<keyword evidence="6 13" id="KW-1133">Transmembrane helix</keyword>
<dbReference type="Gene3D" id="3.30.200.20">
    <property type="entry name" value="Phosphorylase Kinase, domain 1"/>
    <property type="match status" value="1"/>
</dbReference>
<evidence type="ECO:0000256" key="1">
    <source>
        <dbReference type="ARBA" id="ARBA00004162"/>
    </source>
</evidence>
<dbReference type="Gene3D" id="1.10.510.10">
    <property type="entry name" value="Transferase(Phosphotransferase) domain 1"/>
    <property type="match status" value="1"/>
</dbReference>
<dbReference type="InterPro" id="IPR003306">
    <property type="entry name" value="WIF"/>
</dbReference>
<dbReference type="Pfam" id="PF07714">
    <property type="entry name" value="PK_Tyr_Ser-Thr"/>
    <property type="match status" value="1"/>
</dbReference>
<dbReference type="GO" id="GO:0005886">
    <property type="term" value="C:plasma membrane"/>
    <property type="evidence" value="ECO:0007669"/>
    <property type="project" value="UniProtKB-SubCell"/>
</dbReference>
<protein>
    <submittedName>
        <fullName evidence="18">Protein kinase domain-containing protein</fullName>
    </submittedName>
</protein>
<evidence type="ECO:0000313" key="18">
    <source>
        <dbReference type="WBParaSite" id="Pan_g9770.t1"/>
    </source>
</evidence>
<evidence type="ECO:0000256" key="11">
    <source>
        <dbReference type="PIRSR" id="PIRSR000615-2"/>
    </source>
</evidence>
<keyword evidence="5 11" id="KW-0067">ATP-binding</keyword>
<feature type="binding site" evidence="12">
    <location>
        <position position="489"/>
    </location>
    <ligand>
        <name>Mg(2+)</name>
        <dbReference type="ChEBI" id="CHEBI:18420"/>
    </ligand>
</feature>
<evidence type="ECO:0000313" key="17">
    <source>
        <dbReference type="Proteomes" id="UP000492821"/>
    </source>
</evidence>
<dbReference type="GO" id="GO:0007169">
    <property type="term" value="P:cell surface receptor protein tyrosine kinase signaling pathway"/>
    <property type="evidence" value="ECO:0007669"/>
    <property type="project" value="TreeGrafter"/>
</dbReference>
<name>A0A7E4WCU5_PANRE</name>
<dbReference type="GO" id="GO:0046872">
    <property type="term" value="F:metal ion binding"/>
    <property type="evidence" value="ECO:0007669"/>
    <property type="project" value="UniProtKB-KW"/>
</dbReference>
<reference evidence="18" key="2">
    <citation type="submission" date="2020-10" db="UniProtKB">
        <authorList>
            <consortium name="WormBaseParasite"/>
        </authorList>
    </citation>
    <scope>IDENTIFICATION</scope>
</reference>
<dbReference type="InterPro" id="IPR008266">
    <property type="entry name" value="Tyr_kinase_AS"/>
</dbReference>
<dbReference type="PANTHER" id="PTHR24416:SF349">
    <property type="entry name" value="TYROSINE-PROTEIN KINASE RYK"/>
    <property type="match status" value="1"/>
</dbReference>
<dbReference type="PROSITE" id="PS50011">
    <property type="entry name" value="PROTEIN_KINASE_DOM"/>
    <property type="match status" value="1"/>
</dbReference>
<evidence type="ECO:0000256" key="7">
    <source>
        <dbReference type="ARBA" id="ARBA00023136"/>
    </source>
</evidence>
<keyword evidence="7 13" id="KW-0472">Membrane</keyword>
<evidence type="ECO:0000256" key="9">
    <source>
        <dbReference type="ARBA" id="ARBA00023180"/>
    </source>
</evidence>
<feature type="transmembrane region" description="Helical" evidence="13">
    <location>
        <begin position="188"/>
        <end position="211"/>
    </location>
</feature>
<keyword evidence="12" id="KW-0479">Metal-binding</keyword>
<dbReference type="Pfam" id="PF02019">
    <property type="entry name" value="WIF"/>
    <property type="match status" value="1"/>
</dbReference>
<keyword evidence="17" id="KW-1185">Reference proteome</keyword>
<dbReference type="SMART" id="SM00469">
    <property type="entry name" value="WIF"/>
    <property type="match status" value="1"/>
</dbReference>
<keyword evidence="9" id="KW-0325">Glycoprotein</keyword>
<keyword evidence="8" id="KW-0675">Receptor</keyword>
<dbReference type="InterPro" id="IPR011009">
    <property type="entry name" value="Kinase-like_dom_sf"/>
</dbReference>
<evidence type="ECO:0000259" key="15">
    <source>
        <dbReference type="PROSITE" id="PS50011"/>
    </source>
</evidence>
<dbReference type="GO" id="GO:0005524">
    <property type="term" value="F:ATP binding"/>
    <property type="evidence" value="ECO:0007669"/>
    <property type="project" value="UniProtKB-KW"/>
</dbReference>
<feature type="domain" description="Protein kinase" evidence="15">
    <location>
        <begin position="317"/>
        <end position="628"/>
    </location>
</feature>
<dbReference type="InterPro" id="IPR000719">
    <property type="entry name" value="Prot_kinase_dom"/>
</dbReference>
<dbReference type="WBParaSite" id="Pan_g9770.t1">
    <property type="protein sequence ID" value="Pan_g9770.t1"/>
    <property type="gene ID" value="Pan_g9770"/>
</dbReference>
<dbReference type="GO" id="GO:0051897">
    <property type="term" value="P:positive regulation of phosphatidylinositol 3-kinase/protein kinase B signal transduction"/>
    <property type="evidence" value="ECO:0007669"/>
    <property type="project" value="TreeGrafter"/>
</dbReference>
<comment type="subcellular location">
    <subcellularLocation>
        <location evidence="1">Cell membrane</location>
        <topology evidence="1">Single-pass membrane protein</topology>
    </subcellularLocation>
</comment>
<evidence type="ECO:0000256" key="2">
    <source>
        <dbReference type="ARBA" id="ARBA00022692"/>
    </source>
</evidence>
<evidence type="ECO:0000256" key="5">
    <source>
        <dbReference type="ARBA" id="ARBA00022840"/>
    </source>
</evidence>
<dbReference type="GO" id="GO:0007409">
    <property type="term" value="P:axonogenesis"/>
    <property type="evidence" value="ECO:0007669"/>
    <property type="project" value="TreeGrafter"/>
</dbReference>
<evidence type="ECO:0000256" key="10">
    <source>
        <dbReference type="PIRSR" id="PIRSR000615-1"/>
    </source>
</evidence>
<evidence type="ECO:0000256" key="13">
    <source>
        <dbReference type="SAM" id="Phobius"/>
    </source>
</evidence>
<keyword evidence="3 14" id="KW-0732">Signal</keyword>
<dbReference type="GO" id="GO:0043235">
    <property type="term" value="C:receptor complex"/>
    <property type="evidence" value="ECO:0007669"/>
    <property type="project" value="TreeGrafter"/>
</dbReference>
<feature type="binding site" evidence="12">
    <location>
        <position position="510"/>
    </location>
    <ligand>
        <name>Mg(2+)</name>
        <dbReference type="ChEBI" id="CHEBI:18420"/>
    </ligand>
</feature>
<evidence type="ECO:0000256" key="4">
    <source>
        <dbReference type="ARBA" id="ARBA00022741"/>
    </source>
</evidence>
<dbReference type="PROSITE" id="PS50814">
    <property type="entry name" value="WIF"/>
    <property type="match status" value="1"/>
</dbReference>
<feature type="chain" id="PRO_5028960772" evidence="14">
    <location>
        <begin position="28"/>
        <end position="635"/>
    </location>
</feature>
<organism evidence="17 18">
    <name type="scientific">Panagrellus redivivus</name>
    <name type="common">Microworm</name>
    <dbReference type="NCBI Taxonomy" id="6233"/>
    <lineage>
        <taxon>Eukaryota</taxon>
        <taxon>Metazoa</taxon>
        <taxon>Ecdysozoa</taxon>
        <taxon>Nematoda</taxon>
        <taxon>Chromadorea</taxon>
        <taxon>Rhabditida</taxon>
        <taxon>Tylenchina</taxon>
        <taxon>Panagrolaimomorpha</taxon>
        <taxon>Panagrolaimoidea</taxon>
        <taxon>Panagrolaimidae</taxon>
        <taxon>Panagrellus</taxon>
    </lineage>
</organism>
<evidence type="ECO:0000256" key="6">
    <source>
        <dbReference type="ARBA" id="ARBA00022989"/>
    </source>
</evidence>
<keyword evidence="4 11" id="KW-0547">Nucleotide-binding</keyword>
<keyword evidence="12" id="KW-0460">Magnesium</keyword>
<feature type="domain" description="WIF" evidence="16">
    <location>
        <begin position="31"/>
        <end position="158"/>
    </location>
</feature>
<dbReference type="InterPro" id="IPR001245">
    <property type="entry name" value="Ser-Thr/Tyr_kinase_cat_dom"/>
</dbReference>
<feature type="signal peptide" evidence="14">
    <location>
        <begin position="1"/>
        <end position="27"/>
    </location>
</feature>
<dbReference type="Proteomes" id="UP000492821">
    <property type="component" value="Unassembled WGS sequence"/>
</dbReference>
<dbReference type="GO" id="GO:0010976">
    <property type="term" value="P:positive regulation of neuron projection development"/>
    <property type="evidence" value="ECO:0007669"/>
    <property type="project" value="TreeGrafter"/>
</dbReference>
<dbReference type="InterPro" id="IPR038677">
    <property type="entry name" value="WIF_sf"/>
</dbReference>
<dbReference type="PANTHER" id="PTHR24416">
    <property type="entry name" value="TYROSINE-PROTEIN KINASE RECEPTOR"/>
    <property type="match status" value="1"/>
</dbReference>
<proteinExistence type="predicted"/>
<keyword evidence="2 13" id="KW-0812">Transmembrane</keyword>
<accession>A0A7E4WCU5</accession>
<dbReference type="AlphaFoldDB" id="A0A7E4WCU5"/>
<evidence type="ECO:0000256" key="12">
    <source>
        <dbReference type="PIRSR" id="PIRSR000615-3"/>
    </source>
</evidence>
<reference evidence="17" key="1">
    <citation type="journal article" date="2013" name="Genetics">
        <title>The draft genome and transcriptome of Panagrellus redivivus are shaped by the harsh demands of a free-living lifestyle.</title>
        <authorList>
            <person name="Srinivasan J."/>
            <person name="Dillman A.R."/>
            <person name="Macchietto M.G."/>
            <person name="Heikkinen L."/>
            <person name="Lakso M."/>
            <person name="Fracchia K.M."/>
            <person name="Antoshechkin I."/>
            <person name="Mortazavi A."/>
            <person name="Wong G."/>
            <person name="Sternberg P.W."/>
        </authorList>
    </citation>
    <scope>NUCLEOTIDE SEQUENCE [LARGE SCALE GENOMIC DNA]</scope>
    <source>
        <strain evidence="17">MT8872</strain>
    </source>
</reference>
<evidence type="ECO:0000256" key="8">
    <source>
        <dbReference type="ARBA" id="ARBA00023170"/>
    </source>
</evidence>
<feature type="binding site" evidence="11">
    <location>
        <position position="488"/>
    </location>
    <ligand>
        <name>ATP</name>
        <dbReference type="ChEBI" id="CHEBI:30616"/>
    </ligand>
</feature>
<dbReference type="InterPro" id="IPR050122">
    <property type="entry name" value="RTK"/>
</dbReference>
<sequence>MYLPRQLPRAVAAILILAILPWQSVEARFNLLITRAEMNRTLGIAADMNYVQNGVINTYSTQFPYRVESNVSHIIFTWSSAIPNTAYTMRAVADTFDVLPVVHLPSSGVIPREPETFAVEYRCAGSRSGQFLITLHFNVSWPSASKPTVFTLKQDKICASRDGRRILEGFENGDSTSSKMSDLSFDQIVYIAVGGLLIVILFMVIVLCGFLRSRKQRKMKARKSTSRDAMIEDCESNRRSTPLTKEVSLFDSPCSEPFLKHPLTSTPRSAVAPTKLPKFATIPSASKAPQIIFEQQRAAVDINVALIELSADRNLFQVMPNAELEGTFGQVKWAIWRQTRLGICADIDEDEDQACDDIAVVCKTLKPAADKNHFQKFLSDALAFHNVPPHPHLAQVIGAATFGNFTNPETVSDFPLMCYRHQGFGNLKKFLIECRGSGDGCGTMNSRKSQSPTQALRTHELLSMAIQLTKAVNHLHKYGIIHKDVATRNCLVSEIAPMGSNDRMYVQLCDSALSKDLFPADYHCLGDNDNRPLKWMAPEAVRSKVHSSATDIWSIGVTMWELFTSAQQPLYEIEPEEYYTEMFEHGIRLGQPYNCPDELYGAMYSCWDVDPLGRPTPSQLLKLLEDFSKTLRRYI</sequence>
<feature type="active site" description="Proton acceptor" evidence="10">
    <location>
        <position position="484"/>
    </location>
</feature>